<evidence type="ECO:0000256" key="3">
    <source>
        <dbReference type="ARBA" id="ARBA00022598"/>
    </source>
</evidence>
<feature type="region of interest" description="Disordered" evidence="5">
    <location>
        <begin position="285"/>
        <end position="306"/>
    </location>
</feature>
<dbReference type="Proteomes" id="UP000231987">
    <property type="component" value="Unassembled WGS sequence"/>
</dbReference>
<comment type="caution">
    <text evidence="8">The sequence shown here is derived from an EMBL/GenBank/DDBJ whole genome shotgun (WGS) entry which is preliminary data.</text>
</comment>
<dbReference type="InterPro" id="IPR012310">
    <property type="entry name" value="DNA_ligase_ATP-dep_cent"/>
</dbReference>
<dbReference type="CDD" id="cd07970">
    <property type="entry name" value="OBF_DNA_ligase_LigC"/>
    <property type="match status" value="1"/>
</dbReference>
<reference evidence="8 9" key="1">
    <citation type="submission" date="2017-06" db="EMBL/GenBank/DDBJ databases">
        <title>Ensifer strains isolated from leguminous trees and herbs display diverse denitrification phenotypes with some acting as strong N2O sinks.</title>
        <authorList>
            <person name="Woliy K."/>
            <person name="Mania D."/>
            <person name="Bakken L.R."/>
            <person name="Frostegard A."/>
        </authorList>
    </citation>
    <scope>NUCLEOTIDE SEQUENCE [LARGE SCALE GENOMIC DNA]</scope>
    <source>
        <strain evidence="8 9">AC50a</strain>
    </source>
</reference>
<feature type="region of interest" description="Disordered" evidence="5">
    <location>
        <begin position="1"/>
        <end position="29"/>
    </location>
</feature>
<dbReference type="SUPFAM" id="SSF56091">
    <property type="entry name" value="DNA ligase/mRNA capping enzyme, catalytic domain"/>
    <property type="match status" value="1"/>
</dbReference>
<sequence length="359" mass="39567">MASPAHGKPTKKAAPSSAAKKAGGYPLPVSTAPMEARSATGLPGGDAWQYEPKWDGFRCLAFKSGEEVDIRAKSGKPLGRFFPEILALLRRLEPDMFVLDGELVIEVDGRLSFDALQMRLHPAASRVQKLSQETPAKLILFDMLAGTDGTVLTGQSLTARRARLETFAKENAAAEMLELSPFTLDVKEAERWLTSWQAGATDGVVAKRRDGAYECGERAMVKVKRLKTADCVVGGFRYESDSSLVGSLLLGLYDTEGLLNHVGFTATISDKERPALTRQLEALQEPPGFTGKAPGGPSRWSSERSGEWQPVRPELVVEVRFDHVSNRRFRHGTKLMRWRPDKDPRQCTYEQIVRPEGSP</sequence>
<dbReference type="PANTHER" id="PTHR45674">
    <property type="entry name" value="DNA LIGASE 1/3 FAMILY MEMBER"/>
    <property type="match status" value="1"/>
</dbReference>
<feature type="compositionally biased region" description="Low complexity" evidence="5">
    <location>
        <begin position="12"/>
        <end position="22"/>
    </location>
</feature>
<dbReference type="InterPro" id="IPR044117">
    <property type="entry name" value="OBF_LigC-like"/>
</dbReference>
<evidence type="ECO:0000256" key="4">
    <source>
        <dbReference type="ARBA" id="ARBA00034003"/>
    </source>
</evidence>
<evidence type="ECO:0000259" key="7">
    <source>
        <dbReference type="Pfam" id="PF04679"/>
    </source>
</evidence>
<evidence type="ECO:0000256" key="2">
    <source>
        <dbReference type="ARBA" id="ARBA00012727"/>
    </source>
</evidence>
<dbReference type="InterPro" id="IPR012340">
    <property type="entry name" value="NA-bd_OB-fold"/>
</dbReference>
<evidence type="ECO:0000259" key="6">
    <source>
        <dbReference type="Pfam" id="PF01068"/>
    </source>
</evidence>
<dbReference type="CDD" id="cd07905">
    <property type="entry name" value="Adenylation_DNA_ligase_LigC"/>
    <property type="match status" value="1"/>
</dbReference>
<keyword evidence="3 8" id="KW-0436">Ligase</keyword>
<dbReference type="PANTHER" id="PTHR45674:SF4">
    <property type="entry name" value="DNA LIGASE 1"/>
    <property type="match status" value="1"/>
</dbReference>
<dbReference type="RefSeq" id="WP_100671054.1">
    <property type="nucleotide sequence ID" value="NZ_NJGD01000003.1"/>
</dbReference>
<feature type="domain" description="ATP-dependent DNA ligase family profile" evidence="6">
    <location>
        <begin position="45"/>
        <end position="224"/>
    </location>
</feature>
<dbReference type="Gene3D" id="2.40.50.140">
    <property type="entry name" value="Nucleic acid-binding proteins"/>
    <property type="match status" value="1"/>
</dbReference>
<dbReference type="Gene3D" id="3.30.470.30">
    <property type="entry name" value="DNA ligase/mRNA capping enzyme"/>
    <property type="match status" value="1"/>
</dbReference>
<protein>
    <recommendedName>
        <fullName evidence="2">DNA ligase (ATP)</fullName>
        <ecNumber evidence="2">6.5.1.1</ecNumber>
    </recommendedName>
</protein>
<name>A0A2J0Z5F2_RHIML</name>
<gene>
    <name evidence="8" type="ORF">CEJ86_08370</name>
</gene>
<dbReference type="InterPro" id="IPR050191">
    <property type="entry name" value="ATP-dep_DNA_ligase"/>
</dbReference>
<dbReference type="GO" id="GO:0005524">
    <property type="term" value="F:ATP binding"/>
    <property type="evidence" value="ECO:0007669"/>
    <property type="project" value="InterPro"/>
</dbReference>
<organism evidence="8 9">
    <name type="scientific">Rhizobium meliloti</name>
    <name type="common">Ensifer meliloti</name>
    <name type="synonym">Sinorhizobium meliloti</name>
    <dbReference type="NCBI Taxonomy" id="382"/>
    <lineage>
        <taxon>Bacteria</taxon>
        <taxon>Pseudomonadati</taxon>
        <taxon>Pseudomonadota</taxon>
        <taxon>Alphaproteobacteria</taxon>
        <taxon>Hyphomicrobiales</taxon>
        <taxon>Rhizobiaceae</taxon>
        <taxon>Sinorhizobium/Ensifer group</taxon>
        <taxon>Sinorhizobium</taxon>
    </lineage>
</organism>
<dbReference type="Pfam" id="PF01068">
    <property type="entry name" value="DNA_ligase_A_M"/>
    <property type="match status" value="1"/>
</dbReference>
<dbReference type="InterPro" id="IPR012309">
    <property type="entry name" value="DNA_ligase_ATP-dep_C"/>
</dbReference>
<feature type="region of interest" description="Disordered" evidence="5">
    <location>
        <begin position="340"/>
        <end position="359"/>
    </location>
</feature>
<dbReference type="Pfam" id="PF04679">
    <property type="entry name" value="DNA_ligase_A_C"/>
    <property type="match status" value="1"/>
</dbReference>
<dbReference type="NCBIfam" id="NF006078">
    <property type="entry name" value="PRK08224.1"/>
    <property type="match status" value="1"/>
</dbReference>
<comment type="catalytic activity">
    <reaction evidence="4">
        <text>ATP + (deoxyribonucleotide)n-3'-hydroxyl + 5'-phospho-(deoxyribonucleotide)m = (deoxyribonucleotide)n+m + AMP + diphosphate.</text>
        <dbReference type="EC" id="6.5.1.1"/>
    </reaction>
</comment>
<dbReference type="InterPro" id="IPR044119">
    <property type="entry name" value="Adenylation_LigC-like"/>
</dbReference>
<evidence type="ECO:0000313" key="9">
    <source>
        <dbReference type="Proteomes" id="UP000231987"/>
    </source>
</evidence>
<evidence type="ECO:0000256" key="5">
    <source>
        <dbReference type="SAM" id="MobiDB-lite"/>
    </source>
</evidence>
<dbReference type="GO" id="GO:0006310">
    <property type="term" value="P:DNA recombination"/>
    <property type="evidence" value="ECO:0007669"/>
    <property type="project" value="InterPro"/>
</dbReference>
<evidence type="ECO:0000256" key="1">
    <source>
        <dbReference type="ARBA" id="ARBA00007572"/>
    </source>
</evidence>
<dbReference type="EC" id="6.5.1.1" evidence="2"/>
<evidence type="ECO:0000313" key="8">
    <source>
        <dbReference type="EMBL" id="PJR15714.1"/>
    </source>
</evidence>
<accession>A0A2J0Z5F2</accession>
<dbReference type="GO" id="GO:0003910">
    <property type="term" value="F:DNA ligase (ATP) activity"/>
    <property type="evidence" value="ECO:0007669"/>
    <property type="project" value="UniProtKB-EC"/>
</dbReference>
<comment type="similarity">
    <text evidence="1">Belongs to the ATP-dependent DNA ligase family.</text>
</comment>
<dbReference type="GO" id="GO:0006281">
    <property type="term" value="P:DNA repair"/>
    <property type="evidence" value="ECO:0007669"/>
    <property type="project" value="InterPro"/>
</dbReference>
<dbReference type="EMBL" id="NJGD01000003">
    <property type="protein sequence ID" value="PJR15714.1"/>
    <property type="molecule type" value="Genomic_DNA"/>
</dbReference>
<feature type="domain" description="DNA ligase ATP-dependent C-terminal" evidence="7">
    <location>
        <begin position="243"/>
        <end position="342"/>
    </location>
</feature>
<proteinExistence type="inferred from homology"/>
<dbReference type="AlphaFoldDB" id="A0A2J0Z5F2"/>
<dbReference type="SUPFAM" id="SSF50249">
    <property type="entry name" value="Nucleic acid-binding proteins"/>
    <property type="match status" value="1"/>
</dbReference>